<organism evidence="1 2">
    <name type="scientific">Cryptococcus neoformans (strain H99 / ATCC 208821 / CBS 10515 / FGSC 9487)</name>
    <name type="common">Cryptococcus neoformans var. grubii serotype A</name>
    <dbReference type="NCBI Taxonomy" id="235443"/>
    <lineage>
        <taxon>Eukaryota</taxon>
        <taxon>Fungi</taxon>
        <taxon>Dikarya</taxon>
        <taxon>Basidiomycota</taxon>
        <taxon>Agaricomycotina</taxon>
        <taxon>Tremellomycetes</taxon>
        <taxon>Tremellales</taxon>
        <taxon>Cryptococcaceae</taxon>
        <taxon>Cryptococcus</taxon>
        <taxon>Cryptococcus neoformans species complex</taxon>
    </lineage>
</organism>
<dbReference type="HOGENOM" id="CLU_091754_0_0_1"/>
<protein>
    <recommendedName>
        <fullName evidence="3">Zn(2)-C6 fungal-type domain-containing protein</fullName>
    </recommendedName>
</protein>
<accession>T2BQA7</accession>
<reference evidence="1 2" key="1">
    <citation type="journal article" date="2014" name="PLoS Genet.">
        <title>Analysis of the genome and transcriptome of Cryptococcus neoformans var. grubii reveals complex RNA expression and microevolution leading to virulence attenuation.</title>
        <authorList>
            <person name="Janbon G."/>
            <person name="Ormerod K.L."/>
            <person name="Paulet D."/>
            <person name="Byrnes E.J.III."/>
            <person name="Yadav V."/>
            <person name="Chatterjee G."/>
            <person name="Mullapudi N."/>
            <person name="Hon C.C."/>
            <person name="Billmyre R.B."/>
            <person name="Brunel F."/>
            <person name="Bahn Y.S."/>
            <person name="Chen W."/>
            <person name="Chen Y."/>
            <person name="Chow E.W."/>
            <person name="Coppee J.Y."/>
            <person name="Floyd-Averette A."/>
            <person name="Gaillardin C."/>
            <person name="Gerik K.J."/>
            <person name="Goldberg J."/>
            <person name="Gonzalez-Hilarion S."/>
            <person name="Gujja S."/>
            <person name="Hamlin J.L."/>
            <person name="Hsueh Y.P."/>
            <person name="Ianiri G."/>
            <person name="Jones S."/>
            <person name="Kodira C.D."/>
            <person name="Kozubowski L."/>
            <person name="Lam W."/>
            <person name="Marra M."/>
            <person name="Mesner L.D."/>
            <person name="Mieczkowski P.A."/>
            <person name="Moyrand F."/>
            <person name="Nielsen K."/>
            <person name="Proux C."/>
            <person name="Rossignol T."/>
            <person name="Schein J.E."/>
            <person name="Sun S."/>
            <person name="Wollschlaeger C."/>
            <person name="Wood I.A."/>
            <person name="Zeng Q."/>
            <person name="Neuveglise C."/>
            <person name="Newlon C.S."/>
            <person name="Perfect J.R."/>
            <person name="Lodge J.K."/>
            <person name="Idnurm A."/>
            <person name="Stajich J.E."/>
            <person name="Kronstad J.W."/>
            <person name="Sanyal K."/>
            <person name="Heitman J."/>
            <person name="Fraser J.A."/>
            <person name="Cuomo C.A."/>
            <person name="Dietrich F.S."/>
        </authorList>
    </citation>
    <scope>NUCLEOTIDE SEQUENCE [LARGE SCALE GENOMIC DNA]</scope>
    <source>
        <strain evidence="2">H99 / ATCC 208821 / CBS 10515 / FGSC 9487</strain>
    </source>
</reference>
<name>T2BQA7_CRYN9</name>
<dbReference type="OrthoDB" id="10609689at2759"/>
<evidence type="ECO:0000313" key="1">
    <source>
        <dbReference type="EMBL" id="AGV15300.1"/>
    </source>
</evidence>
<evidence type="ECO:0000313" key="2">
    <source>
        <dbReference type="Proteomes" id="UP000010091"/>
    </source>
</evidence>
<dbReference type="EMBL" id="CP003820">
    <property type="protein sequence ID" value="AGV15300.1"/>
    <property type="molecule type" value="Genomic_DNA"/>
</dbReference>
<sequence length="227" mass="25549">MGWATEMYDSRVPMEAAGDNIHSTLLSRPVDPRVPRLQGAELFFGAHVEGTVSSEMVEVREEAVDEGYEQRHLEALRREQRRRRVEERQRAPVVSPCDQCRGVGAECRALSLFSTCGRCTVKGVRCSHNASGGRGSDVIRDWGVSSPISSASETNMSTAFEGVQQAIIAYLMEEEVLEVQRQEMRGGFGRSCWWHWVCRARGSVMTGRTRPRSRTRVMVRFSVLLLI</sequence>
<dbReference type="KEGG" id="cng:CNAG_07950"/>
<dbReference type="AlphaFoldDB" id="T2BQA7"/>
<proteinExistence type="predicted"/>
<keyword evidence="2" id="KW-1185">Reference proteome</keyword>
<dbReference type="GeneID" id="23890755"/>
<dbReference type="VEuPathDB" id="FungiDB:CNAG_07950"/>
<dbReference type="RefSeq" id="XP_012047079.1">
    <property type="nucleotide sequence ID" value="XM_012191689.1"/>
</dbReference>
<evidence type="ECO:0008006" key="3">
    <source>
        <dbReference type="Google" id="ProtNLM"/>
    </source>
</evidence>
<gene>
    <name evidence="1" type="ORF">CNAG_07950</name>
</gene>
<dbReference type="Proteomes" id="UP000010091">
    <property type="component" value="Chromosome 1"/>
</dbReference>